<evidence type="ECO:0000259" key="1">
    <source>
        <dbReference type="Pfam" id="PF14961"/>
    </source>
</evidence>
<dbReference type="PANTHER" id="PTHR13465">
    <property type="entry name" value="UPF0183 PROTEIN"/>
    <property type="match status" value="1"/>
</dbReference>
<organism evidence="4 5">
    <name type="scientific">Ridgeia piscesae</name>
    <name type="common">Tubeworm</name>
    <dbReference type="NCBI Taxonomy" id="27915"/>
    <lineage>
        <taxon>Eukaryota</taxon>
        <taxon>Metazoa</taxon>
        <taxon>Spiralia</taxon>
        <taxon>Lophotrochozoa</taxon>
        <taxon>Annelida</taxon>
        <taxon>Polychaeta</taxon>
        <taxon>Sedentaria</taxon>
        <taxon>Canalipalpata</taxon>
        <taxon>Sabellida</taxon>
        <taxon>Siboglinidae</taxon>
        <taxon>Ridgeia</taxon>
    </lineage>
</organism>
<feature type="domain" description="BROMI N-terminal" evidence="2">
    <location>
        <begin position="16"/>
        <end position="132"/>
    </location>
</feature>
<dbReference type="Gene3D" id="1.10.472.80">
    <property type="entry name" value="Ypt/Rab-GAP domain of gyp1p, domain 3"/>
    <property type="match status" value="1"/>
</dbReference>
<proteinExistence type="predicted"/>
<dbReference type="PANTHER" id="PTHR13465:SF3">
    <property type="entry name" value="PROTEIN BROAD-MINDED"/>
    <property type="match status" value="1"/>
</dbReference>
<sequence length="1306" mass="148287">MSTMPDHLAGEELVASLKQLVISFCPYIKESGSVEQAEDSIVHMEENNENFHRYEFVKRLRTKIEGDLGKLIDAEIADHSISPSEISTGQELAINKIIDKVIKSNEYNDLRQSLKENVVEACDTLLRNFEQEFASVSSNKGTSGHSLHQKMDIVFHSDEEWSLGDSSLNQSAFMFMNTDQYKLIADSLDKKKPNDKRREAMKSLQQIAATDVQNCEVWLLIKQHLQDALVDPDQELWTQSLRFLAKGLSTNNSCTKEIYTTLVEFLTMQFQSVNKANIPKVSDGLDTTTLDHEKLLKAFRLMNEFQHHIPQFWVRYPERFLDEILESTMTLLGAHQSPSVNASPHMTPVHFLALIDPIASWFTKWMHGHYSRAPLLKVLSRHRIIVDSAVRTCLDYTGMRKIPFTMLSEVAEVNTSGSTGGSTKNRSTYVGHELEYINFIHSLYMVGRLLMHKHGREFFPIKMKDREEPVTVLKLLVHLIELITQPTSPIQTHYPIGLYDPAMMSYGVLKKLCNAESVCAICICKDEVTDALLVPISYWLHGTKDVTAASETTMLLVADLLSVIVSSSRGRHHLLYGETQECFTKAKSSAAHILAEFTQRAMAEKLSYGPPPPKTVIGQILFVCRQLYTTCDGLLAMYPYDMHNTIALAWRIANREADKALTPTPSMNDKEKALADRESQYILIWEDTLLDNLLNFAGTPKGLLLLQQTGAISECVQYMQYRYAKKMQVSKCEKFGYGYMLSQVAATAPGIVALQNTGFISDLIKKLWGELEIADDHTVYTPKYWPIHPIDKAAKKSFINLVTLLSSFPAVYELLAEQPLLSKASYSLRETPDSVTAVLDRLVMVDNDPKIHSLFNYEQSHVFGLRLLSMMTSCLDTFLLLQTQYEFQEMLLRCQAENIPQNSCEIIVDRLSVERNYVLVKTYLVGSSTERVLPARTIATEDNGLYPFPLFSSYPVPKEYIPSLANKPATKQDSDLSKYLSEAKEVDLTMAWLEKCRKIFCSLLTTKPQQAHGTVLQDLLQKTAKVIGQIPEDAIFPVTEYTASNKAIKKFRLSAVQELGIKLTIRYGSHLKLIPDTKDTVDKLTSLVKQCSHFLQQQQRAIDVPTLRCHGSSSIGYDWFVATVFLLMNGNKEKAWNLLRDISVTSVSAHLWLSRLHASVHLPASVTLSGILPVFSSACHNIELILQSDVSHVYSAFKMSGCSPAQICQHWIRQCFWNYLDWLDICQYVCVCLCLGVDYQVYTCVAILRHLHREIMHHMQHKNLIVYLKEEPIRGFRIGEHLEYMQQLECKFRKTVLPDLQNISQP</sequence>
<dbReference type="InterPro" id="IPR055391">
    <property type="entry name" value="BROMI_N"/>
</dbReference>
<dbReference type="Proteomes" id="UP001209878">
    <property type="component" value="Unassembled WGS sequence"/>
</dbReference>
<dbReference type="Pfam" id="PF23440">
    <property type="entry name" value="BROMI_C"/>
    <property type="match status" value="1"/>
</dbReference>
<name>A0AAD9PCR7_RIDPI</name>
<dbReference type="GO" id="GO:1905515">
    <property type="term" value="P:non-motile cilium assembly"/>
    <property type="evidence" value="ECO:0007669"/>
    <property type="project" value="TreeGrafter"/>
</dbReference>
<dbReference type="InterPro" id="IPR032735">
    <property type="entry name" value="BROMI_M"/>
</dbReference>
<dbReference type="Pfam" id="PF14961">
    <property type="entry name" value="BROMI"/>
    <property type="match status" value="1"/>
</dbReference>
<dbReference type="InterPro" id="IPR035969">
    <property type="entry name" value="Rab-GAP_TBC_sf"/>
</dbReference>
<evidence type="ECO:0008006" key="6">
    <source>
        <dbReference type="Google" id="ProtNLM"/>
    </source>
</evidence>
<evidence type="ECO:0000313" key="5">
    <source>
        <dbReference type="Proteomes" id="UP001209878"/>
    </source>
</evidence>
<accession>A0AAD9PCR7</accession>
<dbReference type="Pfam" id="PF23431">
    <property type="entry name" value="BROMI_N"/>
    <property type="match status" value="1"/>
</dbReference>
<feature type="domain" description="BROMI C-terminal Rab TBC-like" evidence="3">
    <location>
        <begin position="873"/>
        <end position="1303"/>
    </location>
</feature>
<keyword evidence="5" id="KW-1185">Reference proteome</keyword>
<feature type="domain" description="BROMI middle region" evidence="1">
    <location>
        <begin position="179"/>
        <end position="853"/>
    </location>
</feature>
<reference evidence="4" key="1">
    <citation type="journal article" date="2023" name="Mol. Biol. Evol.">
        <title>Third-Generation Sequencing Reveals the Adaptive Role of the Epigenome in Three Deep-Sea Polychaetes.</title>
        <authorList>
            <person name="Perez M."/>
            <person name="Aroh O."/>
            <person name="Sun Y."/>
            <person name="Lan Y."/>
            <person name="Juniper S.K."/>
            <person name="Young C.R."/>
            <person name="Angers B."/>
            <person name="Qian P.Y."/>
        </authorList>
    </citation>
    <scope>NUCLEOTIDE SEQUENCE</scope>
    <source>
        <strain evidence="4">R07B-5</strain>
    </source>
</reference>
<dbReference type="SUPFAM" id="SSF47923">
    <property type="entry name" value="Ypt/Rab-GAP domain of gyp1p"/>
    <property type="match status" value="1"/>
</dbReference>
<dbReference type="InterPro" id="IPR055392">
    <property type="entry name" value="BROMI_C"/>
</dbReference>
<comment type="caution">
    <text evidence="4">The sequence shown here is derived from an EMBL/GenBank/DDBJ whole genome shotgun (WGS) entry which is preliminary data.</text>
</comment>
<evidence type="ECO:0000313" key="4">
    <source>
        <dbReference type="EMBL" id="KAK2192197.1"/>
    </source>
</evidence>
<gene>
    <name evidence="4" type="ORF">NP493_37g10001</name>
</gene>
<protein>
    <recommendedName>
        <fullName evidence="6">Protein broad-minded</fullName>
    </recommendedName>
</protein>
<evidence type="ECO:0000259" key="2">
    <source>
        <dbReference type="Pfam" id="PF23431"/>
    </source>
</evidence>
<dbReference type="InterPro" id="IPR039156">
    <property type="entry name" value="PHAF1/BROMI"/>
</dbReference>
<dbReference type="EMBL" id="JAODUO010000037">
    <property type="protein sequence ID" value="KAK2192197.1"/>
    <property type="molecule type" value="Genomic_DNA"/>
</dbReference>
<evidence type="ECO:0000259" key="3">
    <source>
        <dbReference type="Pfam" id="PF23440"/>
    </source>
</evidence>